<comment type="caution">
    <text evidence="3">The sequence shown here is derived from an EMBL/GenBank/DDBJ whole genome shotgun (WGS) entry which is preliminary data.</text>
</comment>
<dbReference type="InterPro" id="IPR012338">
    <property type="entry name" value="Beta-lactam/transpept-like"/>
</dbReference>
<evidence type="ECO:0000256" key="1">
    <source>
        <dbReference type="ARBA" id="ARBA00038215"/>
    </source>
</evidence>
<dbReference type="OrthoDB" id="552049at2759"/>
<dbReference type="Proteomes" id="UP000070133">
    <property type="component" value="Unassembled WGS sequence"/>
</dbReference>
<dbReference type="Gene3D" id="3.40.710.10">
    <property type="entry name" value="DD-peptidase/beta-lactamase superfamily"/>
    <property type="match status" value="1"/>
</dbReference>
<dbReference type="AlphaFoldDB" id="A0A139HIC3"/>
<dbReference type="SUPFAM" id="SSF56601">
    <property type="entry name" value="beta-lactamase/transpeptidase-like"/>
    <property type="match status" value="1"/>
</dbReference>
<dbReference type="PANTHER" id="PTHR46825">
    <property type="entry name" value="D-ALANYL-D-ALANINE-CARBOXYPEPTIDASE/ENDOPEPTIDASE AMPH"/>
    <property type="match status" value="1"/>
</dbReference>
<dbReference type="InterPro" id="IPR001466">
    <property type="entry name" value="Beta-lactam-related"/>
</dbReference>
<sequence>MSAEIGLVNNTGMARGEPNSRPLIDLHLDSLVAKLLQEFNVPGLSIGIIYDGQIETKGYGHAQLPSTAATPDTLWLAGSIAKTFTAAAVGKIIHDEPASSAPQDGNLKWTTPLKTLLGDDFVLEHEYATTHTTIEDALSHRSGLPSHDMAYGWQHSSARDAVRLARYLPFNVEPRTQWQYNNIMFAAVELCVENVTGQTLAEVLEARIWTPLDMASTRFSLIDALEMKDPGTGLSRLATGYYWHEDGGYFVPDEYMDLKAVAGAGAIISSVNDMVKWMDALLNVSCPRRMATDDPSSLPVISRDLFQEMITPRALVPHGSTSICDHCCGPSTYGLGWFLHTIGTNRVVSHGGGMAGFGTVLYLLPERGLGFVAMANTMGTSNTLGQILFLEVLQRLNLYRSDPVEQCEIPRMPSTSTIPAGDQIDSQPQTLLQEDVTMSTERDRLPGSIADYLGKYQHPAYGDFTVKIADNPGLLQSLAKMQETMGVYPKERDIFVQAEPSARTWPYTYLLKHDRGSRFEMHVFFPHGPLASGQSLTAGSAIDIVHSTISDCGSGGETSMDGGNKVVFRTVYEYLYEVSAEFELGDESTRPKRLGMDLSVEMKMSERAENDASAGMIWLDKE</sequence>
<comment type="similarity">
    <text evidence="1">Belongs to the peptidase S12 family.</text>
</comment>
<accession>A0A139HIC3</accession>
<proteinExistence type="inferred from homology"/>
<dbReference type="InterPro" id="IPR050491">
    <property type="entry name" value="AmpC-like"/>
</dbReference>
<keyword evidence="4" id="KW-1185">Reference proteome</keyword>
<dbReference type="EMBL" id="LFZN01000044">
    <property type="protein sequence ID" value="KXT02234.1"/>
    <property type="molecule type" value="Genomic_DNA"/>
</dbReference>
<evidence type="ECO:0000313" key="4">
    <source>
        <dbReference type="Proteomes" id="UP000070133"/>
    </source>
</evidence>
<gene>
    <name evidence="3" type="ORF">AC578_5078</name>
</gene>
<feature type="domain" description="Beta-lactamase-related" evidence="2">
    <location>
        <begin position="28"/>
        <end position="380"/>
    </location>
</feature>
<name>A0A139HIC3_9PEZI</name>
<evidence type="ECO:0000313" key="3">
    <source>
        <dbReference type="EMBL" id="KXT02234.1"/>
    </source>
</evidence>
<evidence type="ECO:0000259" key="2">
    <source>
        <dbReference type="Pfam" id="PF00144"/>
    </source>
</evidence>
<reference evidence="3 4" key="1">
    <citation type="submission" date="2015-07" db="EMBL/GenBank/DDBJ databases">
        <title>Comparative genomics of the Sigatoka disease complex on banana suggests a link between parallel evolutionary changes in Pseudocercospora fijiensis and Pseudocercospora eumusae and increased virulence on the banana host.</title>
        <authorList>
            <person name="Chang T.-C."/>
            <person name="Salvucci A."/>
            <person name="Crous P.W."/>
            <person name="Stergiopoulos I."/>
        </authorList>
    </citation>
    <scope>NUCLEOTIDE SEQUENCE [LARGE SCALE GENOMIC DNA]</scope>
    <source>
        <strain evidence="3 4">CBS 114824</strain>
    </source>
</reference>
<dbReference type="PANTHER" id="PTHR46825:SF9">
    <property type="entry name" value="BETA-LACTAMASE-RELATED DOMAIN-CONTAINING PROTEIN"/>
    <property type="match status" value="1"/>
</dbReference>
<dbReference type="STRING" id="321146.A0A139HIC3"/>
<organism evidence="3 4">
    <name type="scientific">Pseudocercospora eumusae</name>
    <dbReference type="NCBI Taxonomy" id="321146"/>
    <lineage>
        <taxon>Eukaryota</taxon>
        <taxon>Fungi</taxon>
        <taxon>Dikarya</taxon>
        <taxon>Ascomycota</taxon>
        <taxon>Pezizomycotina</taxon>
        <taxon>Dothideomycetes</taxon>
        <taxon>Dothideomycetidae</taxon>
        <taxon>Mycosphaerellales</taxon>
        <taxon>Mycosphaerellaceae</taxon>
        <taxon>Pseudocercospora</taxon>
    </lineage>
</organism>
<protein>
    <recommendedName>
        <fullName evidence="2">Beta-lactamase-related domain-containing protein</fullName>
    </recommendedName>
</protein>
<dbReference type="Pfam" id="PF00144">
    <property type="entry name" value="Beta-lactamase"/>
    <property type="match status" value="1"/>
</dbReference>